<accession>A0A841GZL9</accession>
<sequence length="35" mass="3719">MNGNGSHAEAAGVRGGRGEIRWMGGRLRVPAFFFG</sequence>
<reference evidence="1 2" key="1">
    <citation type="submission" date="2020-08" db="EMBL/GenBank/DDBJ databases">
        <title>Genomic Encyclopedia of Type Strains, Phase IV (KMG-IV): sequencing the most valuable type-strain genomes for metagenomic binning, comparative biology and taxonomic classification.</title>
        <authorList>
            <person name="Goeker M."/>
        </authorList>
    </citation>
    <scope>NUCLEOTIDE SEQUENCE [LARGE SCALE GENOMIC DNA]</scope>
    <source>
        <strain evidence="1 2">DSM 29007</strain>
    </source>
</reference>
<protein>
    <submittedName>
        <fullName evidence="1">Uncharacterized protein</fullName>
    </submittedName>
</protein>
<evidence type="ECO:0000313" key="2">
    <source>
        <dbReference type="Proteomes" id="UP000582837"/>
    </source>
</evidence>
<comment type="caution">
    <text evidence="1">The sequence shown here is derived from an EMBL/GenBank/DDBJ whole genome shotgun (WGS) entry which is preliminary data.</text>
</comment>
<name>A0A841GZL9_9BACT</name>
<dbReference type="EMBL" id="JACHIA010000007">
    <property type="protein sequence ID" value="MBB6071197.1"/>
    <property type="molecule type" value="Genomic_DNA"/>
</dbReference>
<keyword evidence="2" id="KW-1185">Reference proteome</keyword>
<dbReference type="AlphaFoldDB" id="A0A841GZL9"/>
<gene>
    <name evidence="1" type="ORF">HNQ61_002821</name>
</gene>
<dbReference type="Proteomes" id="UP000582837">
    <property type="component" value="Unassembled WGS sequence"/>
</dbReference>
<organism evidence="1 2">
    <name type="scientific">Longimicrobium terrae</name>
    <dbReference type="NCBI Taxonomy" id="1639882"/>
    <lineage>
        <taxon>Bacteria</taxon>
        <taxon>Pseudomonadati</taxon>
        <taxon>Gemmatimonadota</taxon>
        <taxon>Longimicrobiia</taxon>
        <taxon>Longimicrobiales</taxon>
        <taxon>Longimicrobiaceae</taxon>
        <taxon>Longimicrobium</taxon>
    </lineage>
</organism>
<evidence type="ECO:0000313" key="1">
    <source>
        <dbReference type="EMBL" id="MBB6071197.1"/>
    </source>
</evidence>
<proteinExistence type="predicted"/>